<dbReference type="EMBL" id="CP000471">
    <property type="protein sequence ID" value="ABK45923.1"/>
    <property type="molecule type" value="Genomic_DNA"/>
</dbReference>
<dbReference type="PROSITE" id="PS51201">
    <property type="entry name" value="RCK_N"/>
    <property type="match status" value="1"/>
</dbReference>
<keyword evidence="4" id="KW-0630">Potassium</keyword>
<dbReference type="HOGENOM" id="CLU_046525_0_3_5"/>
<dbReference type="Gene3D" id="3.40.50.720">
    <property type="entry name" value="NAD(P)-binding Rossmann-like Domain"/>
    <property type="match status" value="2"/>
</dbReference>
<evidence type="ECO:0000313" key="9">
    <source>
        <dbReference type="EMBL" id="ABK45923.1"/>
    </source>
</evidence>
<keyword evidence="6" id="KW-0406">Ion transport</keyword>
<dbReference type="PROSITE" id="PS51202">
    <property type="entry name" value="RCK_C"/>
    <property type="match status" value="2"/>
</dbReference>
<dbReference type="InterPro" id="IPR036291">
    <property type="entry name" value="NAD(P)-bd_dom_sf"/>
</dbReference>
<keyword evidence="3" id="KW-0633">Potassium transport</keyword>
<dbReference type="PANTHER" id="PTHR43833:SF5">
    <property type="entry name" value="TRK SYSTEM POTASSIUM UPTAKE PROTEIN TRKA"/>
    <property type="match status" value="1"/>
</dbReference>
<protein>
    <recommendedName>
        <fullName evidence="1">Trk system potassium uptake protein TrkA</fullName>
    </recommendedName>
</protein>
<keyword evidence="2" id="KW-0813">Transport</keyword>
<gene>
    <name evidence="9" type="ordered locus">Mmc1_3437</name>
</gene>
<dbReference type="Proteomes" id="UP000002586">
    <property type="component" value="Chromosome"/>
</dbReference>
<reference evidence="9 10" key="2">
    <citation type="journal article" date="2012" name="Int. J. Syst. Evol. Microbiol.">
        <title>Magnetococcus marinus gen. nov., sp. nov., a marine, magnetotactic bacterium that represents a novel lineage (Magnetococcaceae fam. nov.; Magnetococcales ord. nov.) at the base of the Alphaproteobacteria.</title>
        <authorList>
            <person name="Bazylinski D.A."/>
            <person name="Williams T.J."/>
            <person name="Lefevre C.T."/>
            <person name="Berg R.J."/>
            <person name="Zhang C.L."/>
            <person name="Bowser S.S."/>
            <person name="Dean A.J."/>
            <person name="Beveridge T.J."/>
        </authorList>
    </citation>
    <scope>NUCLEOTIDE SEQUENCE [LARGE SCALE GENOMIC DNA]</scope>
    <source>
        <strain evidence="10">ATCC BAA-1437 / JCM 17883 / MC-1</strain>
    </source>
</reference>
<organism evidence="9 10">
    <name type="scientific">Magnetococcus marinus (strain ATCC BAA-1437 / JCM 17883 / MC-1)</name>
    <dbReference type="NCBI Taxonomy" id="156889"/>
    <lineage>
        <taxon>Bacteria</taxon>
        <taxon>Pseudomonadati</taxon>
        <taxon>Pseudomonadota</taxon>
        <taxon>Magnetococcia</taxon>
        <taxon>Magnetococcales</taxon>
        <taxon>Magnetococcaceae</taxon>
        <taxon>Magnetococcus</taxon>
    </lineage>
</organism>
<accession>A0LD80</accession>
<dbReference type="PANTHER" id="PTHR43833">
    <property type="entry name" value="POTASSIUM CHANNEL PROTEIN 2-RELATED-RELATED"/>
    <property type="match status" value="1"/>
</dbReference>
<dbReference type="eggNOG" id="COG0569">
    <property type="taxonomic scope" value="Bacteria"/>
</dbReference>
<evidence type="ECO:0000256" key="1">
    <source>
        <dbReference type="ARBA" id="ARBA00017378"/>
    </source>
</evidence>
<feature type="domain" description="RCK C-terminal" evidence="8">
    <location>
        <begin position="368"/>
        <end position="449"/>
    </location>
</feature>
<dbReference type="InterPro" id="IPR006036">
    <property type="entry name" value="K_uptake_TrkA"/>
</dbReference>
<evidence type="ECO:0000259" key="7">
    <source>
        <dbReference type="PROSITE" id="PS51201"/>
    </source>
</evidence>
<dbReference type="InterPro" id="IPR003148">
    <property type="entry name" value="RCK_N"/>
</dbReference>
<evidence type="ECO:0000256" key="2">
    <source>
        <dbReference type="ARBA" id="ARBA00022448"/>
    </source>
</evidence>
<dbReference type="OrthoDB" id="9775180at2"/>
<evidence type="ECO:0000256" key="6">
    <source>
        <dbReference type="ARBA" id="ARBA00023065"/>
    </source>
</evidence>
<feature type="domain" description="RCK C-terminal" evidence="8">
    <location>
        <begin position="142"/>
        <end position="227"/>
    </location>
</feature>
<sequence>MNIIIVGAGRVGIDLARFLSEESLNVTLVERDTVVARQAQEALDVQIVEGDGTDLDLLLAHGLKECALVLALTGSDETNIVITLIAQVQNPEAHVIAWVRGHQFTTNRELWRGKALQQTALISPESAAQEKLLHLITWEQAFEVVPFLDGKIHLAGFSLDADSPLVGRSLYKIGQEWGQSGALVAAIKRGNKVLVPKGDHTFEAGDEVYLTTLKEEGPTRILRFLGKHPTTSRQIVIVGGGRIGQSVAIECISLGFPVTVIERDEARCRQLAEMMPAARILLLDATERDSLKDVITSHTTFLSLTSHEERNFMFCMVAQRLGAGITIGLMDNTAYIDMARDIGINAVVSPRLAAVGSILRFVRKGRVVEAAPLLDGKLEAILAEVGVGSQLDGVALKQARIPRDVLVGAISQNNRAGIPGGDTVVHAGDQVLLIAPRRYLTHMDNILTRTKV</sequence>
<keyword evidence="5" id="KW-0520">NAD</keyword>
<evidence type="ECO:0000256" key="4">
    <source>
        <dbReference type="ARBA" id="ARBA00022958"/>
    </source>
</evidence>
<dbReference type="AlphaFoldDB" id="A0LD80"/>
<dbReference type="InterPro" id="IPR036721">
    <property type="entry name" value="RCK_C_sf"/>
</dbReference>
<dbReference type="NCBIfam" id="NF007039">
    <property type="entry name" value="PRK09496.3-2"/>
    <property type="match status" value="1"/>
</dbReference>
<dbReference type="SUPFAM" id="SSF51735">
    <property type="entry name" value="NAD(P)-binding Rossmann-fold domains"/>
    <property type="match status" value="2"/>
</dbReference>
<name>A0LD80_MAGMM</name>
<dbReference type="InterPro" id="IPR006037">
    <property type="entry name" value="RCK_C"/>
</dbReference>
<proteinExistence type="predicted"/>
<evidence type="ECO:0000256" key="3">
    <source>
        <dbReference type="ARBA" id="ARBA00022538"/>
    </source>
</evidence>
<dbReference type="GO" id="GO:0005886">
    <property type="term" value="C:plasma membrane"/>
    <property type="evidence" value="ECO:0007669"/>
    <property type="project" value="InterPro"/>
</dbReference>
<evidence type="ECO:0000259" key="8">
    <source>
        <dbReference type="PROSITE" id="PS51202"/>
    </source>
</evidence>
<dbReference type="Pfam" id="PF02080">
    <property type="entry name" value="TrkA_C"/>
    <property type="match status" value="2"/>
</dbReference>
<dbReference type="RefSeq" id="WP_011714980.1">
    <property type="nucleotide sequence ID" value="NC_008576.1"/>
</dbReference>
<dbReference type="PRINTS" id="PR00335">
    <property type="entry name" value="KUPTAKETRKA"/>
</dbReference>
<keyword evidence="10" id="KW-1185">Reference proteome</keyword>
<dbReference type="STRING" id="156889.Mmc1_3437"/>
<dbReference type="Pfam" id="PF02254">
    <property type="entry name" value="TrkA_N"/>
    <property type="match status" value="2"/>
</dbReference>
<feature type="domain" description="RCK N-terminal" evidence="7">
    <location>
        <begin position="1"/>
        <end position="124"/>
    </location>
</feature>
<dbReference type="InterPro" id="IPR050721">
    <property type="entry name" value="Trk_Ktr_HKT_K-transport"/>
</dbReference>
<dbReference type="Gene3D" id="3.30.70.1450">
    <property type="entry name" value="Regulator of K+ conductance, C-terminal domain"/>
    <property type="match status" value="2"/>
</dbReference>
<evidence type="ECO:0000313" key="10">
    <source>
        <dbReference type="Proteomes" id="UP000002586"/>
    </source>
</evidence>
<dbReference type="GO" id="GO:0015079">
    <property type="term" value="F:potassium ion transmembrane transporter activity"/>
    <property type="evidence" value="ECO:0007669"/>
    <property type="project" value="InterPro"/>
</dbReference>
<dbReference type="SUPFAM" id="SSF116726">
    <property type="entry name" value="TrkA C-terminal domain-like"/>
    <property type="match status" value="2"/>
</dbReference>
<dbReference type="KEGG" id="mgm:Mmc1_3437"/>
<evidence type="ECO:0000256" key="5">
    <source>
        <dbReference type="ARBA" id="ARBA00023027"/>
    </source>
</evidence>
<reference evidence="10" key="1">
    <citation type="journal article" date="2009" name="Appl. Environ. Microbiol.">
        <title>Complete genome sequence of the chemolithoautotrophic marine magnetotactic coccus strain MC-1.</title>
        <authorList>
            <person name="Schubbe S."/>
            <person name="Williams T.J."/>
            <person name="Xie G."/>
            <person name="Kiss H.E."/>
            <person name="Brettin T.S."/>
            <person name="Martinez D."/>
            <person name="Ross C.A."/>
            <person name="Schuler D."/>
            <person name="Cox B.L."/>
            <person name="Nealson K.H."/>
            <person name="Bazylinski D.A."/>
        </authorList>
    </citation>
    <scope>NUCLEOTIDE SEQUENCE [LARGE SCALE GENOMIC DNA]</scope>
    <source>
        <strain evidence="10">ATCC BAA-1437 / JCM 17883 / MC-1</strain>
    </source>
</reference>